<feature type="transmembrane region" description="Helical" evidence="11">
    <location>
        <begin position="164"/>
        <end position="188"/>
    </location>
</feature>
<sequence>MAYSNNQTNFSPLPVIVTAGTGAALGILVNFVAFVFILFGNKVKSAKQKFLLAILTLNNAAALRITTSTIQRLLCTILLLASLFTLAPLMGLGAYYSTEKQKCVTYSNPTNDLDYAYGIAFVCFGFSICLTLVICNIGVVTKLHKYNLSTPHKKCMKSDDKQEVVFSKLIVAISMLYIICWLPHMIASALNLSLEDIASKSFWYFDKIANLLMLLNFIINPFIQMFMLK</sequence>
<dbReference type="Pfam" id="PF00001">
    <property type="entry name" value="7tm_1"/>
    <property type="match status" value="1"/>
</dbReference>
<evidence type="ECO:0000313" key="13">
    <source>
        <dbReference type="EMBL" id="CAH4034103.1"/>
    </source>
</evidence>
<dbReference type="PANTHER" id="PTHR11866:SF16">
    <property type="entry name" value="PROSTAGLANDIN E2 RECEPTOR EP4 SUBTYPE-LIKE PROTEIN"/>
    <property type="match status" value="1"/>
</dbReference>
<dbReference type="GO" id="GO:0004930">
    <property type="term" value="F:G protein-coupled receptor activity"/>
    <property type="evidence" value="ECO:0007669"/>
    <property type="project" value="UniProtKB-KW"/>
</dbReference>
<dbReference type="GO" id="GO:0005886">
    <property type="term" value="C:plasma membrane"/>
    <property type="evidence" value="ECO:0007669"/>
    <property type="project" value="UniProtKB-SubCell"/>
</dbReference>
<comment type="caution">
    <text evidence="13">The sequence shown here is derived from an EMBL/GenBank/DDBJ whole genome shotgun (WGS) entry which is preliminary data.</text>
</comment>
<dbReference type="SUPFAM" id="SSF81321">
    <property type="entry name" value="Family A G protein-coupled receptor-like"/>
    <property type="match status" value="1"/>
</dbReference>
<protein>
    <recommendedName>
        <fullName evidence="12">G-protein coupled receptors family 1 profile domain-containing protein</fullName>
    </recommendedName>
</protein>
<gene>
    <name evidence="13" type="ORF">PIBRA_LOCUS10323</name>
</gene>
<dbReference type="CDD" id="cd00637">
    <property type="entry name" value="7tm_classA_rhodopsin-like"/>
    <property type="match status" value="1"/>
</dbReference>
<keyword evidence="8" id="KW-0675">Receptor</keyword>
<evidence type="ECO:0000256" key="8">
    <source>
        <dbReference type="ARBA" id="ARBA00023170"/>
    </source>
</evidence>
<feature type="transmembrane region" description="Helical" evidence="11">
    <location>
        <begin position="208"/>
        <end position="228"/>
    </location>
</feature>
<evidence type="ECO:0000256" key="4">
    <source>
        <dbReference type="ARBA" id="ARBA00022692"/>
    </source>
</evidence>
<name>A0A9P0TVA6_PIEBR</name>
<feature type="transmembrane region" description="Helical" evidence="11">
    <location>
        <begin position="116"/>
        <end position="143"/>
    </location>
</feature>
<evidence type="ECO:0000256" key="9">
    <source>
        <dbReference type="ARBA" id="ARBA00023180"/>
    </source>
</evidence>
<dbReference type="InterPro" id="IPR008365">
    <property type="entry name" value="Prostanoid_rcpt"/>
</dbReference>
<dbReference type="Proteomes" id="UP001152562">
    <property type="component" value="Unassembled WGS sequence"/>
</dbReference>
<organism evidence="13 14">
    <name type="scientific">Pieris brassicae</name>
    <name type="common">White butterfly</name>
    <name type="synonym">Large white butterfly</name>
    <dbReference type="NCBI Taxonomy" id="7116"/>
    <lineage>
        <taxon>Eukaryota</taxon>
        <taxon>Metazoa</taxon>
        <taxon>Ecdysozoa</taxon>
        <taxon>Arthropoda</taxon>
        <taxon>Hexapoda</taxon>
        <taxon>Insecta</taxon>
        <taxon>Pterygota</taxon>
        <taxon>Neoptera</taxon>
        <taxon>Endopterygota</taxon>
        <taxon>Lepidoptera</taxon>
        <taxon>Glossata</taxon>
        <taxon>Ditrysia</taxon>
        <taxon>Papilionoidea</taxon>
        <taxon>Pieridae</taxon>
        <taxon>Pierinae</taxon>
        <taxon>Pieris</taxon>
    </lineage>
</organism>
<dbReference type="AlphaFoldDB" id="A0A9P0TVA6"/>
<dbReference type="InterPro" id="IPR017452">
    <property type="entry name" value="GPCR_Rhodpsn_7TM"/>
</dbReference>
<feature type="transmembrane region" description="Helical" evidence="11">
    <location>
        <begin position="15"/>
        <end position="39"/>
    </location>
</feature>
<evidence type="ECO:0000256" key="10">
    <source>
        <dbReference type="ARBA" id="ARBA00023224"/>
    </source>
</evidence>
<keyword evidence="5 11" id="KW-1133">Transmembrane helix</keyword>
<evidence type="ECO:0000313" key="14">
    <source>
        <dbReference type="Proteomes" id="UP001152562"/>
    </source>
</evidence>
<keyword evidence="6" id="KW-0297">G-protein coupled receptor</keyword>
<keyword evidence="14" id="KW-1185">Reference proteome</keyword>
<keyword evidence="9" id="KW-0325">Glycoprotein</keyword>
<keyword evidence="3" id="KW-1003">Cell membrane</keyword>
<keyword evidence="7 11" id="KW-0472">Membrane</keyword>
<feature type="transmembrane region" description="Helical" evidence="11">
    <location>
        <begin position="73"/>
        <end position="96"/>
    </location>
</feature>
<evidence type="ECO:0000256" key="3">
    <source>
        <dbReference type="ARBA" id="ARBA00022475"/>
    </source>
</evidence>
<dbReference type="Gene3D" id="1.20.1070.10">
    <property type="entry name" value="Rhodopsin 7-helix transmembrane proteins"/>
    <property type="match status" value="1"/>
</dbReference>
<proteinExistence type="inferred from homology"/>
<evidence type="ECO:0000259" key="12">
    <source>
        <dbReference type="PROSITE" id="PS50262"/>
    </source>
</evidence>
<comment type="similarity">
    <text evidence="2">Belongs to the G-protein coupled receptor 1 family.</text>
</comment>
<keyword evidence="10" id="KW-0807">Transducer</keyword>
<reference evidence="13" key="1">
    <citation type="submission" date="2022-05" db="EMBL/GenBank/DDBJ databases">
        <authorList>
            <person name="Okamura Y."/>
        </authorList>
    </citation>
    <scope>NUCLEOTIDE SEQUENCE</scope>
</reference>
<dbReference type="PROSITE" id="PS50262">
    <property type="entry name" value="G_PROTEIN_RECEP_F1_2"/>
    <property type="match status" value="1"/>
</dbReference>
<evidence type="ECO:0000256" key="7">
    <source>
        <dbReference type="ARBA" id="ARBA00023136"/>
    </source>
</evidence>
<accession>A0A9P0TVA6</accession>
<dbReference type="PANTHER" id="PTHR11866">
    <property type="entry name" value="G-PROTEIN COUPLED RECEPTOR FAMILY 1 MEMBER"/>
    <property type="match status" value="1"/>
</dbReference>
<evidence type="ECO:0000256" key="2">
    <source>
        <dbReference type="ARBA" id="ARBA00010663"/>
    </source>
</evidence>
<evidence type="ECO:0000256" key="1">
    <source>
        <dbReference type="ARBA" id="ARBA00004651"/>
    </source>
</evidence>
<feature type="domain" description="G-protein coupled receptors family 1 profile" evidence="12">
    <location>
        <begin position="48"/>
        <end position="224"/>
    </location>
</feature>
<comment type="subcellular location">
    <subcellularLocation>
        <location evidence="1">Cell membrane</location>
        <topology evidence="1">Multi-pass membrane protein</topology>
    </subcellularLocation>
</comment>
<dbReference type="EMBL" id="CALOZG010000037">
    <property type="protein sequence ID" value="CAH4034103.1"/>
    <property type="molecule type" value="Genomic_DNA"/>
</dbReference>
<dbReference type="GO" id="GO:0007204">
    <property type="term" value="P:positive regulation of cytosolic calcium ion concentration"/>
    <property type="evidence" value="ECO:0007669"/>
    <property type="project" value="TreeGrafter"/>
</dbReference>
<dbReference type="GO" id="GO:0007189">
    <property type="term" value="P:adenylate cyclase-activating G protein-coupled receptor signaling pathway"/>
    <property type="evidence" value="ECO:0007669"/>
    <property type="project" value="TreeGrafter"/>
</dbReference>
<evidence type="ECO:0000256" key="6">
    <source>
        <dbReference type="ARBA" id="ARBA00023040"/>
    </source>
</evidence>
<evidence type="ECO:0000256" key="5">
    <source>
        <dbReference type="ARBA" id="ARBA00022989"/>
    </source>
</evidence>
<evidence type="ECO:0000256" key="11">
    <source>
        <dbReference type="SAM" id="Phobius"/>
    </source>
</evidence>
<keyword evidence="4 11" id="KW-0812">Transmembrane</keyword>
<dbReference type="InterPro" id="IPR000276">
    <property type="entry name" value="GPCR_Rhodpsn"/>
</dbReference>